<dbReference type="EMBL" id="BBNR01000004">
    <property type="protein sequence ID" value="GAL66490.1"/>
    <property type="molecule type" value="Genomic_DNA"/>
</dbReference>
<dbReference type="AlphaFoldDB" id="A0A090W0J7"/>
<proteinExistence type="predicted"/>
<comment type="caution">
    <text evidence="3">The sequence shown here is derived from an EMBL/GenBank/DDBJ whole genome shotgun (WGS) entry which is preliminary data.</text>
</comment>
<evidence type="ECO:0000313" key="5">
    <source>
        <dbReference type="Proteomes" id="UP000029646"/>
    </source>
</evidence>
<gene>
    <name evidence="2" type="ORF">JCM19301_2585</name>
    <name evidence="3" type="ORF">JCM19302_3937</name>
    <name evidence="4" type="ORF">JCM19538_2183</name>
</gene>
<dbReference type="EMBL" id="BBNS01000002">
    <property type="protein sequence ID" value="GAL69748.1"/>
    <property type="molecule type" value="Genomic_DNA"/>
</dbReference>
<evidence type="ECO:0000313" key="6">
    <source>
        <dbReference type="Proteomes" id="UP000030184"/>
    </source>
</evidence>
<keyword evidence="1" id="KW-0732">Signal</keyword>
<dbReference type="Proteomes" id="UP000029646">
    <property type="component" value="Unassembled WGS sequence"/>
</dbReference>
<dbReference type="Proteomes" id="UP000030184">
    <property type="component" value="Unassembled WGS sequence"/>
</dbReference>
<evidence type="ECO:0000256" key="1">
    <source>
        <dbReference type="SAM" id="SignalP"/>
    </source>
</evidence>
<evidence type="ECO:0000313" key="2">
    <source>
        <dbReference type="EMBL" id="GAL66490.1"/>
    </source>
</evidence>
<organism evidence="3 5">
    <name type="scientific">Jejuia pallidilutea</name>
    <dbReference type="NCBI Taxonomy" id="504487"/>
    <lineage>
        <taxon>Bacteria</taxon>
        <taxon>Pseudomonadati</taxon>
        <taxon>Bacteroidota</taxon>
        <taxon>Flavobacteriia</taxon>
        <taxon>Flavobacteriales</taxon>
        <taxon>Flavobacteriaceae</taxon>
        <taxon>Jejuia</taxon>
    </lineage>
</organism>
<keyword evidence="6" id="KW-1185">Reference proteome</keyword>
<feature type="chain" id="PRO_5010408399" evidence="1">
    <location>
        <begin position="26"/>
        <end position="241"/>
    </location>
</feature>
<dbReference type="STRING" id="504487.JCM19538_2183"/>
<dbReference type="eggNOG" id="ENOG502Z8JV">
    <property type="taxonomic scope" value="Bacteria"/>
</dbReference>
<reference evidence="6" key="1">
    <citation type="journal article" date="2014" name="Genome Announc.">
        <title>Draft Genome Sequence of Marine Flavobacterium Jejuia pallidilutea Strain 11shimoA1 and Pigmentation Mutants.</title>
        <authorList>
            <person name="Takatani N."/>
            <person name="Nakanishi M."/>
            <person name="Meirelles P."/>
            <person name="Mino S."/>
            <person name="Suda W."/>
            <person name="Oshima K."/>
            <person name="Hattori M."/>
            <person name="Ohkuma M."/>
            <person name="Hosokawa M."/>
            <person name="Miyashita K."/>
            <person name="Thompson F.L."/>
            <person name="Niwa A."/>
            <person name="Sawabe T."/>
            <person name="Sawabe T."/>
        </authorList>
    </citation>
    <scope>NUCLEOTIDE SEQUENCE [LARGE SCALE GENOMIC DNA]</scope>
    <source>
        <strain evidence="6">JCM 19538</strain>
    </source>
</reference>
<accession>A0A090W0J7</accession>
<sequence>MKLYYVLKLTYLLCFTTLITLSSNAQSSKKATAIANKVVKAMGGMEHYNNTHFIKWDFAKRTLFWDKWTGDVRIESPENNLVILVNINTLKGKVFKNNQLVQDETKQNELLVKGKNWWINDSYWLVMPWKLQDPGVTLSHVKTETLNNGHTADVLQLTFNDVGVTPENKYYIYVDQTDNLIKQWAFFPNFNDAEPKFILPWDNYQNTGNILLSFNRSKFGPKNVEVSQEMNKTLFAELNYK</sequence>
<evidence type="ECO:0000313" key="3">
    <source>
        <dbReference type="EMBL" id="GAL69748.1"/>
    </source>
</evidence>
<dbReference type="EMBL" id="BBNY01000001">
    <property type="protein sequence ID" value="GAL87821.1"/>
    <property type="molecule type" value="Genomic_DNA"/>
</dbReference>
<feature type="signal peptide" evidence="1">
    <location>
        <begin position="1"/>
        <end position="25"/>
    </location>
</feature>
<protein>
    <submittedName>
        <fullName evidence="3">Uncharacterized protein</fullName>
    </submittedName>
</protein>
<evidence type="ECO:0000313" key="4">
    <source>
        <dbReference type="EMBL" id="GAL87821.1"/>
    </source>
</evidence>
<dbReference type="RefSeq" id="WP_042242354.1">
    <property type="nucleotide sequence ID" value="NZ_BBNR01000004.1"/>
</dbReference>
<name>A0A090W0J7_9FLAO</name>
<dbReference type="Proteomes" id="UP000029641">
    <property type="component" value="Unassembled WGS sequence"/>
</dbReference>